<dbReference type="Pfam" id="PF13637">
    <property type="entry name" value="Ank_4"/>
    <property type="match status" value="1"/>
</dbReference>
<feature type="repeat" description="ANK" evidence="2">
    <location>
        <begin position="432"/>
        <end position="465"/>
    </location>
</feature>
<evidence type="ECO:0000313" key="4">
    <source>
        <dbReference type="EMBL" id="MFD2522797.1"/>
    </source>
</evidence>
<proteinExistence type="predicted"/>
<name>A0ABW5JBT1_9BACT</name>
<dbReference type="InterPro" id="IPR036770">
    <property type="entry name" value="Ankyrin_rpt-contain_sf"/>
</dbReference>
<accession>A0ABW5JBT1</accession>
<comment type="caution">
    <text evidence="4">The sequence shown here is derived from an EMBL/GenBank/DDBJ whole genome shotgun (WGS) entry which is preliminary data.</text>
</comment>
<sequence>MKNKLALTLLLVFTGASLFAQNIFHNRDFWATKPSIDVVKQKMAEGNNILEMGPGGWDGPLLAIMADAPYETIKFILDQPGINVNVVTHHSNNYLMWTTQKGNLEVMKLLFDKGSKTDIINSHGQSLLMHAALNGKADPAFYEIILKNGGDIKNDKDEEGRNVMLVAISNLKDVSFLKYFESKGLSLKDTDKKGNGLFHYAVAGGNINTLKELVAMGVSYAPNKAGENAFSFIGRGRGGRLNVELLQYLKSLGLDPKAPFANGQTLAHTAARLGADNSILSFLSENGLNLAQTDKEGNTPLILAAARSNAASLNFWLEKNKINAVNKDGQSALSQAVANNTADVVKLLINKGAKTDVKDKDGNDLYYTLISSYRKGKGSIQRAGEIMDLLKASGLNIHKDGKLLHAALNKEDKELLVKLIEAGEDINAKDKDGYTVLHYAGMKSKDLDLLKFLVSKGANPKVKTELDESVLDLIAENEVLGKQNLNLDFLK</sequence>
<evidence type="ECO:0000256" key="2">
    <source>
        <dbReference type="PROSITE-ProRule" id="PRU00023"/>
    </source>
</evidence>
<dbReference type="Gene3D" id="1.25.40.20">
    <property type="entry name" value="Ankyrin repeat-containing domain"/>
    <property type="match status" value="2"/>
</dbReference>
<dbReference type="PROSITE" id="PS50088">
    <property type="entry name" value="ANK_REPEAT"/>
    <property type="match status" value="4"/>
</dbReference>
<feature type="repeat" description="ANK" evidence="2">
    <location>
        <begin position="262"/>
        <end position="295"/>
    </location>
</feature>
<evidence type="ECO:0000256" key="3">
    <source>
        <dbReference type="SAM" id="SignalP"/>
    </source>
</evidence>
<organism evidence="4 5">
    <name type="scientific">Emticicia soli</name>
    <dbReference type="NCBI Taxonomy" id="2027878"/>
    <lineage>
        <taxon>Bacteria</taxon>
        <taxon>Pseudomonadati</taxon>
        <taxon>Bacteroidota</taxon>
        <taxon>Cytophagia</taxon>
        <taxon>Cytophagales</taxon>
        <taxon>Leadbetterellaceae</taxon>
        <taxon>Emticicia</taxon>
    </lineage>
</organism>
<dbReference type="Pfam" id="PF12796">
    <property type="entry name" value="Ank_2"/>
    <property type="match status" value="2"/>
</dbReference>
<dbReference type="PANTHER" id="PTHR24161">
    <property type="entry name" value="ANK_REP_REGION DOMAIN-CONTAINING PROTEIN-RELATED"/>
    <property type="match status" value="1"/>
</dbReference>
<gene>
    <name evidence="4" type="ORF">ACFSR2_17995</name>
</gene>
<keyword evidence="1" id="KW-0677">Repeat</keyword>
<dbReference type="Pfam" id="PF00023">
    <property type="entry name" value="Ank"/>
    <property type="match status" value="1"/>
</dbReference>
<feature type="repeat" description="ANK" evidence="2">
    <location>
        <begin position="399"/>
        <end position="431"/>
    </location>
</feature>
<feature type="chain" id="PRO_5045064897" evidence="3">
    <location>
        <begin position="21"/>
        <end position="491"/>
    </location>
</feature>
<dbReference type="SMART" id="SM00248">
    <property type="entry name" value="ANK"/>
    <property type="match status" value="9"/>
</dbReference>
<dbReference type="SUPFAM" id="SSF48403">
    <property type="entry name" value="Ankyrin repeat"/>
    <property type="match status" value="2"/>
</dbReference>
<dbReference type="RefSeq" id="WP_340239424.1">
    <property type="nucleotide sequence ID" value="NZ_JBBEWC010000013.1"/>
</dbReference>
<evidence type="ECO:0000256" key="1">
    <source>
        <dbReference type="ARBA" id="ARBA00022737"/>
    </source>
</evidence>
<keyword evidence="5" id="KW-1185">Reference proteome</keyword>
<protein>
    <submittedName>
        <fullName evidence="4">Ankyrin repeat domain-containing protein</fullName>
    </submittedName>
</protein>
<dbReference type="Proteomes" id="UP001597510">
    <property type="component" value="Unassembled WGS sequence"/>
</dbReference>
<dbReference type="PANTHER" id="PTHR24161:SF85">
    <property type="entry name" value="PALMITOYLTRANSFERASE HIP14"/>
    <property type="match status" value="1"/>
</dbReference>
<reference evidence="5" key="1">
    <citation type="journal article" date="2019" name="Int. J. Syst. Evol. Microbiol.">
        <title>The Global Catalogue of Microorganisms (GCM) 10K type strain sequencing project: providing services to taxonomists for standard genome sequencing and annotation.</title>
        <authorList>
            <consortium name="The Broad Institute Genomics Platform"/>
            <consortium name="The Broad Institute Genome Sequencing Center for Infectious Disease"/>
            <person name="Wu L."/>
            <person name="Ma J."/>
        </authorList>
    </citation>
    <scope>NUCLEOTIDE SEQUENCE [LARGE SCALE GENOMIC DNA]</scope>
    <source>
        <strain evidence="5">KCTC 52344</strain>
    </source>
</reference>
<keyword evidence="3" id="KW-0732">Signal</keyword>
<keyword evidence="2" id="KW-0040">ANK repeat</keyword>
<evidence type="ECO:0000313" key="5">
    <source>
        <dbReference type="Proteomes" id="UP001597510"/>
    </source>
</evidence>
<dbReference type="PROSITE" id="PS50297">
    <property type="entry name" value="ANK_REP_REGION"/>
    <property type="match status" value="2"/>
</dbReference>
<feature type="signal peptide" evidence="3">
    <location>
        <begin position="1"/>
        <end position="20"/>
    </location>
</feature>
<dbReference type="EMBL" id="JBHULC010000022">
    <property type="protein sequence ID" value="MFD2522797.1"/>
    <property type="molecule type" value="Genomic_DNA"/>
</dbReference>
<dbReference type="InterPro" id="IPR002110">
    <property type="entry name" value="Ankyrin_rpt"/>
</dbReference>
<feature type="repeat" description="ANK" evidence="2">
    <location>
        <begin position="328"/>
        <end position="360"/>
    </location>
</feature>